<accession>A0A3M9MP74</accession>
<gene>
    <name evidence="1" type="ORF">EFA69_14280</name>
</gene>
<dbReference type="RefSeq" id="WP_123133780.1">
    <property type="nucleotide sequence ID" value="NZ_RJJE01000017.1"/>
</dbReference>
<dbReference type="Proteomes" id="UP000271010">
    <property type="component" value="Unassembled WGS sequence"/>
</dbReference>
<dbReference type="OrthoDB" id="980228at2"/>
<evidence type="ECO:0000313" key="2">
    <source>
        <dbReference type="Proteomes" id="UP000271010"/>
    </source>
</evidence>
<evidence type="ECO:0000313" key="1">
    <source>
        <dbReference type="EMBL" id="RNI27311.1"/>
    </source>
</evidence>
<protein>
    <submittedName>
        <fullName evidence="1">Uncharacterized protein</fullName>
    </submittedName>
</protein>
<keyword evidence="2" id="KW-1185">Reference proteome</keyword>
<organism evidence="1 2">
    <name type="scientific">Rufibacter immobilis</name>
    <dbReference type="NCBI Taxonomy" id="1348778"/>
    <lineage>
        <taxon>Bacteria</taxon>
        <taxon>Pseudomonadati</taxon>
        <taxon>Bacteroidota</taxon>
        <taxon>Cytophagia</taxon>
        <taxon>Cytophagales</taxon>
        <taxon>Hymenobacteraceae</taxon>
        <taxon>Rufibacter</taxon>
    </lineage>
</organism>
<comment type="caution">
    <text evidence="1">The sequence shown here is derived from an EMBL/GenBank/DDBJ whole genome shotgun (WGS) entry which is preliminary data.</text>
</comment>
<name>A0A3M9MP74_9BACT</name>
<proteinExistence type="predicted"/>
<dbReference type="EMBL" id="RJJE01000017">
    <property type="protein sequence ID" value="RNI27311.1"/>
    <property type="molecule type" value="Genomic_DNA"/>
</dbReference>
<dbReference type="AlphaFoldDB" id="A0A3M9MP74"/>
<sequence length="168" mass="19578">MKIRKSLILVHFIPFLTCLPIFGQTYSTKVSDIEVINFINSQAKGSYSQKINSWKLEEVYQPDSVLEKLKPRKNSTPSEKRINSFTYGVAPLLNDFLNKTDFEFIKEQIAGLQGKEWQTVKEIMKTKKPEHSKDEYFIYSFPLFSKDKNYAIMKTDFYCGNLCGWSCI</sequence>
<reference evidence="1 2" key="1">
    <citation type="submission" date="2018-11" db="EMBL/GenBank/DDBJ databases">
        <title>Rufibacter latericius sp. nov., isolated from water in Baiyang Lake.</title>
        <authorList>
            <person name="Yang Y."/>
        </authorList>
    </citation>
    <scope>NUCLEOTIDE SEQUENCE [LARGE SCALE GENOMIC DNA]</scope>
    <source>
        <strain evidence="1 2">MCC P1</strain>
    </source>
</reference>